<gene>
    <name evidence="1" type="ORF">F2P47_04115</name>
</gene>
<dbReference type="RefSeq" id="WP_152214899.1">
    <property type="nucleotide sequence ID" value="NZ_JBAQYD010000282.1"/>
</dbReference>
<evidence type="ECO:0000313" key="1">
    <source>
        <dbReference type="EMBL" id="KAB7741596.1"/>
    </source>
</evidence>
<proteinExistence type="predicted"/>
<name>A0A6N6VQV3_9HYPH</name>
<keyword evidence="2" id="KW-1185">Reference proteome</keyword>
<dbReference type="EMBL" id="WESC01000003">
    <property type="protein sequence ID" value="KAB7741596.1"/>
    <property type="molecule type" value="Genomic_DNA"/>
</dbReference>
<dbReference type="AlphaFoldDB" id="A0A6N6VQV3"/>
<sequence>MNKEVARHLSAARLAAIIDPDNMERYGRSEAGSRNILPPTEQPSLFPIVTEDYAFRIARS</sequence>
<evidence type="ECO:0000313" key="2">
    <source>
        <dbReference type="Proteomes" id="UP000468901"/>
    </source>
</evidence>
<accession>A0A6N6VQV3</accession>
<comment type="caution">
    <text evidence="1">The sequence shown here is derived from an EMBL/GenBank/DDBJ whole genome shotgun (WGS) entry which is preliminary data.</text>
</comment>
<organism evidence="1 2">
    <name type="scientific">Parvibaculum sedimenti</name>
    <dbReference type="NCBI Taxonomy" id="2608632"/>
    <lineage>
        <taxon>Bacteria</taxon>
        <taxon>Pseudomonadati</taxon>
        <taxon>Pseudomonadota</taxon>
        <taxon>Alphaproteobacteria</taxon>
        <taxon>Hyphomicrobiales</taxon>
        <taxon>Parvibaculaceae</taxon>
        <taxon>Parvibaculum</taxon>
    </lineage>
</organism>
<reference evidence="1 2" key="1">
    <citation type="submission" date="2019-09" db="EMBL/GenBank/DDBJ databases">
        <title>Parvibaculum sedimenti sp. nov., isolated from sediment.</title>
        <authorList>
            <person name="Wang Y."/>
        </authorList>
    </citation>
    <scope>NUCLEOTIDE SEQUENCE [LARGE SCALE GENOMIC DNA]</scope>
    <source>
        <strain evidence="1 2">HXT-9</strain>
    </source>
</reference>
<dbReference type="Proteomes" id="UP000468901">
    <property type="component" value="Unassembled WGS sequence"/>
</dbReference>
<protein>
    <submittedName>
        <fullName evidence="1">Uncharacterized protein</fullName>
    </submittedName>
</protein>